<dbReference type="Proteomes" id="UP001066276">
    <property type="component" value="Chromosome 4_1"/>
</dbReference>
<evidence type="ECO:0000313" key="2">
    <source>
        <dbReference type="EMBL" id="KAJ1169668.1"/>
    </source>
</evidence>
<feature type="region of interest" description="Disordered" evidence="1">
    <location>
        <begin position="1"/>
        <end position="20"/>
    </location>
</feature>
<gene>
    <name evidence="2" type="ORF">NDU88_001559</name>
</gene>
<evidence type="ECO:0000256" key="1">
    <source>
        <dbReference type="SAM" id="MobiDB-lite"/>
    </source>
</evidence>
<evidence type="ECO:0000313" key="3">
    <source>
        <dbReference type="Proteomes" id="UP001066276"/>
    </source>
</evidence>
<protein>
    <submittedName>
        <fullName evidence="2">Uncharacterized protein</fullName>
    </submittedName>
</protein>
<name>A0AAV7SZP0_PLEWA</name>
<keyword evidence="3" id="KW-1185">Reference proteome</keyword>
<comment type="caution">
    <text evidence="2">The sequence shown here is derived from an EMBL/GenBank/DDBJ whole genome shotgun (WGS) entry which is preliminary data.</text>
</comment>
<accession>A0AAV7SZP0</accession>
<reference evidence="2" key="1">
    <citation type="journal article" date="2022" name="bioRxiv">
        <title>Sequencing and chromosome-scale assembly of the giantPleurodeles waltlgenome.</title>
        <authorList>
            <person name="Brown T."/>
            <person name="Elewa A."/>
            <person name="Iarovenko S."/>
            <person name="Subramanian E."/>
            <person name="Araus A.J."/>
            <person name="Petzold A."/>
            <person name="Susuki M."/>
            <person name="Suzuki K.-i.T."/>
            <person name="Hayashi T."/>
            <person name="Toyoda A."/>
            <person name="Oliveira C."/>
            <person name="Osipova E."/>
            <person name="Leigh N.D."/>
            <person name="Simon A."/>
            <person name="Yun M.H."/>
        </authorList>
    </citation>
    <scope>NUCLEOTIDE SEQUENCE</scope>
    <source>
        <strain evidence="2">20211129_DDA</strain>
        <tissue evidence="2">Liver</tissue>
    </source>
</reference>
<sequence>MSGGYHAGTRPAATPSTSSGVGILTASAATSRKARASQSRHSSSFSLFGFFTASRPPSCVPSVLMASPAFPVSVSSEGGRRPILSIGTSHAHSGALAAAPSVSGSSWAGPHLFLYAAVIFGS</sequence>
<dbReference type="AlphaFoldDB" id="A0AAV7SZP0"/>
<organism evidence="2 3">
    <name type="scientific">Pleurodeles waltl</name>
    <name type="common">Iberian ribbed newt</name>
    <dbReference type="NCBI Taxonomy" id="8319"/>
    <lineage>
        <taxon>Eukaryota</taxon>
        <taxon>Metazoa</taxon>
        <taxon>Chordata</taxon>
        <taxon>Craniata</taxon>
        <taxon>Vertebrata</taxon>
        <taxon>Euteleostomi</taxon>
        <taxon>Amphibia</taxon>
        <taxon>Batrachia</taxon>
        <taxon>Caudata</taxon>
        <taxon>Salamandroidea</taxon>
        <taxon>Salamandridae</taxon>
        <taxon>Pleurodelinae</taxon>
        <taxon>Pleurodeles</taxon>
    </lineage>
</organism>
<proteinExistence type="predicted"/>
<dbReference type="EMBL" id="JANPWB010000007">
    <property type="protein sequence ID" value="KAJ1169668.1"/>
    <property type="molecule type" value="Genomic_DNA"/>
</dbReference>